<name>A0A378WRW2_9NEIS</name>
<dbReference type="AlphaFoldDB" id="A0A378WRW2"/>
<dbReference type="Pfam" id="PF08794">
    <property type="entry name" value="FHBP_C"/>
    <property type="match status" value="1"/>
</dbReference>
<evidence type="ECO:0000313" key="5">
    <source>
        <dbReference type="Proteomes" id="UP000254055"/>
    </source>
</evidence>
<reference evidence="4 5" key="1">
    <citation type="submission" date="2018-06" db="EMBL/GenBank/DDBJ databases">
        <authorList>
            <consortium name="Pathogen Informatics"/>
            <person name="Doyle S."/>
        </authorList>
    </citation>
    <scope>NUCLEOTIDE SEQUENCE [LARGE SCALE GENOMIC DNA]</scope>
    <source>
        <strain evidence="4 5">NCTC12229</strain>
    </source>
</reference>
<sequence>MKTFNTLVLAGAASLSLSACGAIKDAIDSIHISERNGHYHAIVTPDLSSTNTQKVTLKLNGKEYRAGNEIDIVTLHQNTVTNQNFEKTGEVVKDGRAVQFKEAGTARIYKNNYSVVLATHVESVAGAETGTKAGSTKVLAVQGIAADLDKVKAQKGKFDYDGLAFTGQGEQGRLSYTVDFDRDVGSGYIKGIKSTGTIQLNSSSISSFKPDNSFNAKAGIKGVAVAEKDNIVGSYQLGFFGKKGNETDEIAGKANFMIDGKEADVGFGGRKQPSLVK</sequence>
<dbReference type="PROSITE" id="PS51257">
    <property type="entry name" value="PROKAR_LIPOPROTEIN"/>
    <property type="match status" value="1"/>
</dbReference>
<organism evidence="4 5">
    <name type="scientific">Neisseria zoodegmatis</name>
    <dbReference type="NCBI Taxonomy" id="326523"/>
    <lineage>
        <taxon>Bacteria</taxon>
        <taxon>Pseudomonadati</taxon>
        <taxon>Pseudomonadota</taxon>
        <taxon>Betaproteobacteria</taxon>
        <taxon>Neisseriales</taxon>
        <taxon>Neisseriaceae</taxon>
        <taxon>Neisseria</taxon>
    </lineage>
</organism>
<dbReference type="RefSeq" id="WP_115134074.1">
    <property type="nucleotide sequence ID" value="NZ_UGRS01000002.1"/>
</dbReference>
<dbReference type="SUPFAM" id="SSF56925">
    <property type="entry name" value="OMPA-like"/>
    <property type="match status" value="1"/>
</dbReference>
<feature type="chain" id="PRO_5016946620" evidence="2">
    <location>
        <begin position="22"/>
        <end position="277"/>
    </location>
</feature>
<feature type="signal peptide" evidence="2">
    <location>
        <begin position="1"/>
        <end position="21"/>
    </location>
</feature>
<feature type="domain" description="Factor H binding protein-like C-terminal" evidence="3">
    <location>
        <begin position="153"/>
        <end position="254"/>
    </location>
</feature>
<proteinExistence type="predicted"/>
<comment type="subcellular location">
    <subcellularLocation>
        <location evidence="1">Cell outer membrane</location>
    </subcellularLocation>
</comment>
<dbReference type="Gene3D" id="2.40.160.90">
    <property type="match status" value="1"/>
</dbReference>
<accession>A0A378WRW2</accession>
<evidence type="ECO:0000256" key="2">
    <source>
        <dbReference type="SAM" id="SignalP"/>
    </source>
</evidence>
<dbReference type="InterPro" id="IPR014902">
    <property type="entry name" value="FHBP-like_C"/>
</dbReference>
<keyword evidence="2" id="KW-0732">Signal</keyword>
<protein>
    <submittedName>
        <fullName evidence="4">Repetitive large surface protein</fullName>
    </submittedName>
</protein>
<gene>
    <name evidence="4" type="ORF">NCTC12229_01345</name>
</gene>
<dbReference type="EMBL" id="UGRS01000002">
    <property type="protein sequence ID" value="SUA43869.1"/>
    <property type="molecule type" value="Genomic_DNA"/>
</dbReference>
<dbReference type="Gene3D" id="2.60.40.1980">
    <property type="match status" value="1"/>
</dbReference>
<evidence type="ECO:0000313" key="4">
    <source>
        <dbReference type="EMBL" id="SUA43869.1"/>
    </source>
</evidence>
<dbReference type="OrthoDB" id="6688917at2"/>
<evidence type="ECO:0000256" key="1">
    <source>
        <dbReference type="ARBA" id="ARBA00004442"/>
    </source>
</evidence>
<dbReference type="GO" id="GO:0009279">
    <property type="term" value="C:cell outer membrane"/>
    <property type="evidence" value="ECO:0007669"/>
    <property type="project" value="UniProtKB-SubCell"/>
</dbReference>
<dbReference type="InterPro" id="IPR011250">
    <property type="entry name" value="OMP/PagP_B-barrel"/>
</dbReference>
<evidence type="ECO:0000259" key="3">
    <source>
        <dbReference type="Pfam" id="PF08794"/>
    </source>
</evidence>
<dbReference type="Proteomes" id="UP000254055">
    <property type="component" value="Unassembled WGS sequence"/>
</dbReference>